<dbReference type="Gene3D" id="2.10.270.10">
    <property type="entry name" value="Cholin Binding"/>
    <property type="match status" value="1"/>
</dbReference>
<dbReference type="InterPro" id="IPR023346">
    <property type="entry name" value="Lysozyme-like_dom_sf"/>
</dbReference>
<dbReference type="CDD" id="cd00737">
    <property type="entry name" value="lyz_endolysin_autolysin"/>
    <property type="match status" value="1"/>
</dbReference>
<dbReference type="EC" id="3.2.1.17" evidence="7"/>
<evidence type="ECO:0000256" key="3">
    <source>
        <dbReference type="ARBA" id="ARBA00022638"/>
    </source>
</evidence>
<dbReference type="Pfam" id="PF08239">
    <property type="entry name" value="SH3_3"/>
    <property type="match status" value="1"/>
</dbReference>
<dbReference type="SMART" id="SM00287">
    <property type="entry name" value="SH3b"/>
    <property type="match status" value="1"/>
</dbReference>
<dbReference type="GO" id="GO:0042742">
    <property type="term" value="P:defense response to bacterium"/>
    <property type="evidence" value="ECO:0007669"/>
    <property type="project" value="UniProtKB-KW"/>
</dbReference>
<protein>
    <recommendedName>
        <fullName evidence="7">Lysozyme</fullName>
        <ecNumber evidence="7">3.2.1.17</ecNumber>
    </recommendedName>
</protein>
<comment type="catalytic activity">
    <reaction evidence="1 7">
        <text>Hydrolysis of (1-&gt;4)-beta-linkages between N-acetylmuramic acid and N-acetyl-D-glucosamine residues in a peptidoglycan and between N-acetyl-D-glucosamine residues in chitodextrins.</text>
        <dbReference type="EC" id="3.2.1.17"/>
    </reaction>
</comment>
<dbReference type="GO" id="GO:0031640">
    <property type="term" value="P:killing of cells of another organism"/>
    <property type="evidence" value="ECO:0007669"/>
    <property type="project" value="UniProtKB-KW"/>
</dbReference>
<evidence type="ECO:0000313" key="10">
    <source>
        <dbReference type="Proteomes" id="UP000013085"/>
    </source>
</evidence>
<dbReference type="InterPro" id="IPR034690">
    <property type="entry name" value="Endolysin_T4_type"/>
</dbReference>
<comment type="caution">
    <text evidence="9">The sequence shown here is derived from an EMBL/GenBank/DDBJ whole genome shotgun (WGS) entry which is preliminary data.</text>
</comment>
<dbReference type="InterPro" id="IPR023347">
    <property type="entry name" value="Lysozyme_dom_sf"/>
</dbReference>
<dbReference type="SUPFAM" id="SSF69360">
    <property type="entry name" value="Cell wall binding repeat"/>
    <property type="match status" value="1"/>
</dbReference>
<keyword evidence="3 7" id="KW-0081">Bacteriolytic enzyme</keyword>
<reference evidence="9 10" key="1">
    <citation type="submission" date="2013-01" db="EMBL/GenBank/DDBJ databases">
        <title>The Genome Sequence of Clostridium clostridioforme 90A8.</title>
        <authorList>
            <consortium name="The Broad Institute Genome Sequencing Platform"/>
            <person name="Earl A."/>
            <person name="Ward D."/>
            <person name="Feldgarden M."/>
            <person name="Gevers D."/>
            <person name="Courvalin P."/>
            <person name="Lambert T."/>
            <person name="Walker B."/>
            <person name="Young S.K."/>
            <person name="Zeng Q."/>
            <person name="Gargeya S."/>
            <person name="Fitzgerald M."/>
            <person name="Haas B."/>
            <person name="Abouelleil A."/>
            <person name="Alvarado L."/>
            <person name="Arachchi H.M."/>
            <person name="Berlin A.M."/>
            <person name="Chapman S.B."/>
            <person name="Dewar J."/>
            <person name="Goldberg J."/>
            <person name="Griggs A."/>
            <person name="Gujja S."/>
            <person name="Hansen M."/>
            <person name="Howarth C."/>
            <person name="Imamovic A."/>
            <person name="Larimer J."/>
            <person name="McCowan C."/>
            <person name="Murphy C."/>
            <person name="Neiman D."/>
            <person name="Pearson M."/>
            <person name="Priest M."/>
            <person name="Roberts A."/>
            <person name="Saif S."/>
            <person name="Shea T."/>
            <person name="Sisk P."/>
            <person name="Sykes S."/>
            <person name="Wortman J."/>
            <person name="Nusbaum C."/>
            <person name="Birren B."/>
        </authorList>
    </citation>
    <scope>NUCLEOTIDE SEQUENCE [LARGE SCALE GENOMIC DNA]</scope>
    <source>
        <strain evidence="9 10">90A8</strain>
    </source>
</reference>
<proteinExistence type="inferred from homology"/>
<accession>A0A0E2HEG0</accession>
<keyword evidence="2 7" id="KW-0929">Antimicrobial</keyword>
<dbReference type="PANTHER" id="PTHR38107">
    <property type="match status" value="1"/>
</dbReference>
<evidence type="ECO:0000256" key="1">
    <source>
        <dbReference type="ARBA" id="ARBA00000632"/>
    </source>
</evidence>
<evidence type="ECO:0000256" key="4">
    <source>
        <dbReference type="ARBA" id="ARBA00022801"/>
    </source>
</evidence>
<dbReference type="GO" id="GO:0003796">
    <property type="term" value="F:lysozyme activity"/>
    <property type="evidence" value="ECO:0007669"/>
    <property type="project" value="UniProtKB-EC"/>
</dbReference>
<comment type="similarity">
    <text evidence="7">Belongs to the glycosyl hydrolase 24 family.</text>
</comment>
<dbReference type="InterPro" id="IPR033907">
    <property type="entry name" value="Endolysin_autolysin"/>
</dbReference>
<keyword evidence="4 7" id="KW-0378">Hydrolase</keyword>
<dbReference type="InterPro" id="IPR051018">
    <property type="entry name" value="Bacteriophage_GH24"/>
</dbReference>
<sequence length="306" mass="33961">MAFTTSQAGIDLITSFEGCELTAYQDTGGVWTIGYGHTAGVYPGMVITQAQAVEFLRQDVKGAENTVNSKVTYSITQNMFDALVSLTFNIGPTAFSNSTLLRLLNQGDINGAANQFDVWIYDNHVIQPGLVRRRAAEKAMFLNGTPAPSNEIPVSAQLTVQGTNVNVRTSPNTSATIVRKLNTGASVQATGRILINGDPWFHIADGWISGDYVQGWVKDYNDNNRWWYVEKGYAFPISVWKTIAGKDYCFGMDGYLFVECYIKSAVNNTYYWVDDDGVWLEQYNTTVPDPGYRVVEDYTTENAYQG</sequence>
<evidence type="ECO:0000256" key="5">
    <source>
        <dbReference type="ARBA" id="ARBA00023200"/>
    </source>
</evidence>
<dbReference type="GO" id="GO:0016998">
    <property type="term" value="P:cell wall macromolecule catabolic process"/>
    <property type="evidence" value="ECO:0007669"/>
    <property type="project" value="InterPro"/>
</dbReference>
<dbReference type="RefSeq" id="WP_002595387.1">
    <property type="nucleotide sequence ID" value="NZ_KB851009.1"/>
</dbReference>
<name>A0A0E2HEG0_9FIRM</name>
<dbReference type="Pfam" id="PF00959">
    <property type="entry name" value="Phage_lysozyme"/>
    <property type="match status" value="1"/>
</dbReference>
<dbReference type="EMBL" id="AGYR01000012">
    <property type="protein sequence ID" value="ENZ17941.1"/>
    <property type="molecule type" value="Genomic_DNA"/>
</dbReference>
<evidence type="ECO:0000313" key="9">
    <source>
        <dbReference type="EMBL" id="ENZ17941.1"/>
    </source>
</evidence>
<dbReference type="PANTHER" id="PTHR38107:SF3">
    <property type="entry name" value="LYSOZYME RRRD-RELATED"/>
    <property type="match status" value="1"/>
</dbReference>
<gene>
    <name evidence="9" type="ORF">HMPREF1090_01491</name>
</gene>
<dbReference type="GO" id="GO:0009253">
    <property type="term" value="P:peptidoglycan catabolic process"/>
    <property type="evidence" value="ECO:0007669"/>
    <property type="project" value="InterPro"/>
</dbReference>
<dbReference type="Gene3D" id="2.30.30.40">
    <property type="entry name" value="SH3 Domains"/>
    <property type="match status" value="1"/>
</dbReference>
<keyword evidence="6 7" id="KW-0326">Glycosidase</keyword>
<evidence type="ECO:0000256" key="2">
    <source>
        <dbReference type="ARBA" id="ARBA00022529"/>
    </source>
</evidence>
<dbReference type="PATRIC" id="fig|999408.3.peg.1608"/>
<dbReference type="AlphaFoldDB" id="A0A0E2HEG0"/>
<evidence type="ECO:0000256" key="7">
    <source>
        <dbReference type="RuleBase" id="RU003788"/>
    </source>
</evidence>
<feature type="domain" description="SH3b" evidence="8">
    <location>
        <begin position="155"/>
        <end position="221"/>
    </location>
</feature>
<dbReference type="HAMAP" id="MF_04110">
    <property type="entry name" value="ENDOLYSIN_T4"/>
    <property type="match status" value="1"/>
</dbReference>
<dbReference type="InterPro" id="IPR002196">
    <property type="entry name" value="Glyco_hydro_24"/>
</dbReference>
<keyword evidence="5" id="KW-1035">Host cytoplasm</keyword>
<dbReference type="Gene3D" id="1.10.530.40">
    <property type="match status" value="1"/>
</dbReference>
<dbReference type="SUPFAM" id="SSF53955">
    <property type="entry name" value="Lysozyme-like"/>
    <property type="match status" value="1"/>
</dbReference>
<organism evidence="9 10">
    <name type="scientific">[Clostridium] clostridioforme 90A8</name>
    <dbReference type="NCBI Taxonomy" id="999408"/>
    <lineage>
        <taxon>Bacteria</taxon>
        <taxon>Bacillati</taxon>
        <taxon>Bacillota</taxon>
        <taxon>Clostridia</taxon>
        <taxon>Lachnospirales</taxon>
        <taxon>Lachnospiraceae</taxon>
        <taxon>Enterocloster</taxon>
    </lineage>
</organism>
<dbReference type="InterPro" id="IPR003646">
    <property type="entry name" value="SH3-like_bac-type"/>
</dbReference>
<dbReference type="HOGENOM" id="CLU_908210_0_0_9"/>
<evidence type="ECO:0000259" key="8">
    <source>
        <dbReference type="SMART" id="SM00287"/>
    </source>
</evidence>
<evidence type="ECO:0000256" key="6">
    <source>
        <dbReference type="ARBA" id="ARBA00023295"/>
    </source>
</evidence>
<dbReference type="Proteomes" id="UP000013085">
    <property type="component" value="Unassembled WGS sequence"/>
</dbReference>